<comment type="caution">
    <text evidence="1">The sequence shown here is derived from an EMBL/GenBank/DDBJ whole genome shotgun (WGS) entry which is preliminary data.</text>
</comment>
<dbReference type="OrthoDB" id="3964962at2"/>
<accession>A0A5D0UE54</accession>
<protein>
    <recommendedName>
        <fullName evidence="3">ATP-binding protein</fullName>
    </recommendedName>
</protein>
<evidence type="ECO:0008006" key="3">
    <source>
        <dbReference type="Google" id="ProtNLM"/>
    </source>
</evidence>
<dbReference type="AlphaFoldDB" id="A0A5D0UE54"/>
<gene>
    <name evidence="1" type="ORF">FXF65_11005</name>
</gene>
<organism evidence="1 2">
    <name type="scientific">Actinomadura syzygii</name>
    <dbReference type="NCBI Taxonomy" id="1427538"/>
    <lineage>
        <taxon>Bacteria</taxon>
        <taxon>Bacillati</taxon>
        <taxon>Actinomycetota</taxon>
        <taxon>Actinomycetes</taxon>
        <taxon>Streptosporangiales</taxon>
        <taxon>Thermomonosporaceae</taxon>
        <taxon>Actinomadura</taxon>
    </lineage>
</organism>
<evidence type="ECO:0000313" key="2">
    <source>
        <dbReference type="Proteomes" id="UP000322634"/>
    </source>
</evidence>
<dbReference type="RefSeq" id="WP_148349658.1">
    <property type="nucleotide sequence ID" value="NZ_JBHSBF010000009.1"/>
</dbReference>
<evidence type="ECO:0000313" key="1">
    <source>
        <dbReference type="EMBL" id="TYC15863.1"/>
    </source>
</evidence>
<keyword evidence="2" id="KW-1185">Reference proteome</keyword>
<proteinExistence type="predicted"/>
<name>A0A5D0UE54_9ACTN</name>
<reference evidence="1 2" key="1">
    <citation type="submission" date="2019-08" db="EMBL/GenBank/DDBJ databases">
        <title>Actinomadura sp. nov. CYP1-5 isolated from mountain soil.</title>
        <authorList>
            <person name="Songsumanus A."/>
            <person name="Kuncharoen N."/>
            <person name="Kudo T."/>
            <person name="Yuki M."/>
            <person name="Igarashi Y."/>
            <person name="Tanasupawat S."/>
        </authorList>
    </citation>
    <scope>NUCLEOTIDE SEQUENCE [LARGE SCALE GENOMIC DNA]</scope>
    <source>
        <strain evidence="1 2">GKU157</strain>
    </source>
</reference>
<dbReference type="Proteomes" id="UP000322634">
    <property type="component" value="Unassembled WGS sequence"/>
</dbReference>
<dbReference type="EMBL" id="VSFF01000004">
    <property type="protein sequence ID" value="TYC15863.1"/>
    <property type="molecule type" value="Genomic_DNA"/>
</dbReference>
<sequence>MIGELGEQDALALEVHQAFEANTASTSAQVPVLPMYLPRPEFDDRLRAAVAGAAHGSRMVLVVGDSSTGKTRACWEAIRGELPDRRIWHPLTPERPAALAEAVRAGRLAARTVIWLDEAQFYLQPAGGEQAAAELQALLADPARGPVLILGSMWADFSML</sequence>